<dbReference type="InterPro" id="IPR029058">
    <property type="entry name" value="AB_hydrolase_fold"/>
</dbReference>
<feature type="domain" description="YqhI" evidence="2">
    <location>
        <begin position="7"/>
        <end position="34"/>
    </location>
</feature>
<sequence length="296" mass="32369">MTRLPHNQPVPQGVLDLYDGYCHGAMSRRDFFDRLGKYAVGGLSVSMLAACVMPDYEGTLQTSADDARLSVETFQYNSPNGAGDMAGDLVRLKKGPAKRPGVIVVHENRGLNPYIKDVARRTALEGYIALAPDALYPLGGYPGNDDDGREMQATRDRDAMIQDFMAAAEALRDHPECNGKVACVGFCFGGSVTNMMAVNQPWLSASAPFYGGWPTEEEAAKVEVPLMIHLAGLDERVNAGWPEYEAALKANDAEYQVFIYDGVNHGFHNDTTPRYDADAATLAWSRTMNFFKAKLA</sequence>
<dbReference type="SUPFAM" id="SSF53474">
    <property type="entry name" value="alpha/beta-Hydrolases"/>
    <property type="match status" value="1"/>
</dbReference>
<dbReference type="Pfam" id="PF01738">
    <property type="entry name" value="DLH"/>
    <property type="match status" value="1"/>
</dbReference>
<evidence type="ECO:0000259" key="2">
    <source>
        <dbReference type="Pfam" id="PF23678"/>
    </source>
</evidence>
<dbReference type="PATRIC" id="fig|1280953.3.peg.2401"/>
<dbReference type="InterPro" id="IPR051049">
    <property type="entry name" value="Dienelactone_hydrolase-like"/>
</dbReference>
<dbReference type="InterPro" id="IPR002925">
    <property type="entry name" value="Dienelactn_hydro"/>
</dbReference>
<protein>
    <submittedName>
        <fullName evidence="3">Dienelactone hydrolase</fullName>
    </submittedName>
</protein>
<dbReference type="GO" id="GO:0016787">
    <property type="term" value="F:hydrolase activity"/>
    <property type="evidence" value="ECO:0007669"/>
    <property type="project" value="UniProtKB-KW"/>
</dbReference>
<evidence type="ECO:0000313" key="4">
    <source>
        <dbReference type="Proteomes" id="UP000024942"/>
    </source>
</evidence>
<comment type="caution">
    <text evidence="3">The sequence shown here is derived from an EMBL/GenBank/DDBJ whole genome shotgun (WGS) entry which is preliminary data.</text>
</comment>
<dbReference type="PANTHER" id="PTHR46623">
    <property type="entry name" value="CARBOXYMETHYLENEBUTENOLIDASE-RELATED"/>
    <property type="match status" value="1"/>
</dbReference>
<dbReference type="eggNOG" id="COG0412">
    <property type="taxonomic scope" value="Bacteria"/>
</dbReference>
<keyword evidence="4" id="KW-1185">Reference proteome</keyword>
<name>A0A059G5G3_9PROT</name>
<evidence type="ECO:0000313" key="3">
    <source>
        <dbReference type="EMBL" id="KDA02087.1"/>
    </source>
</evidence>
<accession>A0A059G5G3</accession>
<dbReference type="InterPro" id="IPR057802">
    <property type="entry name" value="YqhI_dom"/>
</dbReference>
<proteinExistence type="predicted"/>
<dbReference type="RefSeq" id="WP_035538826.1">
    <property type="nucleotide sequence ID" value="NZ_ARYL01000017.1"/>
</dbReference>
<dbReference type="Pfam" id="PF23678">
    <property type="entry name" value="YqhI"/>
    <property type="match status" value="1"/>
</dbReference>
<dbReference type="Gene3D" id="3.40.50.1820">
    <property type="entry name" value="alpha/beta hydrolase"/>
    <property type="match status" value="1"/>
</dbReference>
<dbReference type="EMBL" id="ARYL01000017">
    <property type="protein sequence ID" value="KDA02087.1"/>
    <property type="molecule type" value="Genomic_DNA"/>
</dbReference>
<gene>
    <name evidence="3" type="ORF">HOC_11907</name>
</gene>
<dbReference type="AlphaFoldDB" id="A0A059G5G3"/>
<dbReference type="Proteomes" id="UP000024942">
    <property type="component" value="Unassembled WGS sequence"/>
</dbReference>
<feature type="domain" description="Dienelactone hydrolase" evidence="1">
    <location>
        <begin position="92"/>
        <end position="293"/>
    </location>
</feature>
<dbReference type="PANTHER" id="PTHR46623:SF6">
    <property type="entry name" value="ALPHA_BETA-HYDROLASES SUPERFAMILY PROTEIN"/>
    <property type="match status" value="1"/>
</dbReference>
<dbReference type="OrthoDB" id="9771666at2"/>
<dbReference type="STRING" id="1280953.HOC_11907"/>
<evidence type="ECO:0000259" key="1">
    <source>
        <dbReference type="Pfam" id="PF01738"/>
    </source>
</evidence>
<reference evidence="3 4" key="1">
    <citation type="journal article" date="2014" name="Antonie Van Leeuwenhoek">
        <title>Hyphomonas beringensis sp. nov. and Hyphomonas chukchiensis sp. nov., isolated from surface seawater of the Bering Sea and Chukchi Sea.</title>
        <authorList>
            <person name="Li C."/>
            <person name="Lai Q."/>
            <person name="Li G."/>
            <person name="Dong C."/>
            <person name="Wang J."/>
            <person name="Liao Y."/>
            <person name="Shao Z."/>
        </authorList>
    </citation>
    <scope>NUCLEOTIDE SEQUENCE [LARGE SCALE GENOMIC DNA]</scope>
    <source>
        <strain evidence="3 4">SCH89</strain>
    </source>
</reference>
<keyword evidence="3" id="KW-0378">Hydrolase</keyword>
<organism evidence="3 4">
    <name type="scientific">Hyphomonas oceanitis SCH89</name>
    <dbReference type="NCBI Taxonomy" id="1280953"/>
    <lineage>
        <taxon>Bacteria</taxon>
        <taxon>Pseudomonadati</taxon>
        <taxon>Pseudomonadota</taxon>
        <taxon>Alphaproteobacteria</taxon>
        <taxon>Hyphomonadales</taxon>
        <taxon>Hyphomonadaceae</taxon>
        <taxon>Hyphomonas</taxon>
    </lineage>
</organism>